<dbReference type="Pfam" id="PF08534">
    <property type="entry name" value="Redoxin"/>
    <property type="match status" value="1"/>
</dbReference>
<reference evidence="8" key="1">
    <citation type="submission" date="2015-08" db="EMBL/GenBank/DDBJ databases">
        <authorList>
            <person name="Varghese N."/>
        </authorList>
    </citation>
    <scope>NUCLEOTIDE SEQUENCE [LARGE SCALE GENOMIC DNA]</scope>
    <source>
        <strain evidence="8">JCM 18476</strain>
    </source>
</reference>
<dbReference type="AlphaFoldDB" id="A0A0K6IIZ2"/>
<dbReference type="SUPFAM" id="SSF52833">
    <property type="entry name" value="Thioredoxin-like"/>
    <property type="match status" value="1"/>
</dbReference>
<organism evidence="7 8">
    <name type="scientific">Marinomonas fungiae</name>
    <dbReference type="NCBI Taxonomy" id="1137284"/>
    <lineage>
        <taxon>Bacteria</taxon>
        <taxon>Pseudomonadati</taxon>
        <taxon>Pseudomonadota</taxon>
        <taxon>Gammaproteobacteria</taxon>
        <taxon>Oceanospirillales</taxon>
        <taxon>Oceanospirillaceae</taxon>
        <taxon>Marinomonas</taxon>
    </lineage>
</organism>
<evidence type="ECO:0000259" key="6">
    <source>
        <dbReference type="PROSITE" id="PS51352"/>
    </source>
</evidence>
<protein>
    <submittedName>
        <fullName evidence="7">Periplasmic protein thiol:disulfide oxidoreductases, DsbE subfamily</fullName>
    </submittedName>
</protein>
<evidence type="ECO:0000313" key="8">
    <source>
        <dbReference type="Proteomes" id="UP000182769"/>
    </source>
</evidence>
<dbReference type="RefSeq" id="WP_055462008.1">
    <property type="nucleotide sequence ID" value="NZ_CYHG01000002.1"/>
</dbReference>
<dbReference type="InterPro" id="IPR036249">
    <property type="entry name" value="Thioredoxin-like_sf"/>
</dbReference>
<evidence type="ECO:0000256" key="3">
    <source>
        <dbReference type="ARBA" id="ARBA00022748"/>
    </source>
</evidence>
<evidence type="ECO:0000256" key="4">
    <source>
        <dbReference type="ARBA" id="ARBA00023157"/>
    </source>
</evidence>
<dbReference type="InterPro" id="IPR017937">
    <property type="entry name" value="Thioredoxin_CS"/>
</dbReference>
<dbReference type="NCBIfam" id="TIGR00385">
    <property type="entry name" value="dsbE"/>
    <property type="match status" value="1"/>
</dbReference>
<dbReference type="InterPro" id="IPR004799">
    <property type="entry name" value="Periplasmic_diS_OxRdtase_DsbE"/>
</dbReference>
<comment type="similarity">
    <text evidence="2">Belongs to the thioredoxin family. DsbE subfamily.</text>
</comment>
<dbReference type="GO" id="GO:0017004">
    <property type="term" value="P:cytochrome complex assembly"/>
    <property type="evidence" value="ECO:0007669"/>
    <property type="project" value="UniProtKB-KW"/>
</dbReference>
<sequence length="170" mass="19038">MKKILFFIPFLVFVALGVVFYQQLGKDTEYMPSALVGKNVPEFKLVNMESDTVVSNGDMPNEPYLLNFWATWCPSCSAEHAYLGELAEQGVNIVGVDYKDEPPAAKKWLAERGNPYSLVLLDEMGRFGVDMGITGAPETFVVSAEGKILYRHQGVVDAEVWENLLKEHMQ</sequence>
<dbReference type="STRING" id="1137284.GCA_001418205_00890"/>
<accession>A0A0K6IIZ2</accession>
<dbReference type="GO" id="GO:0005886">
    <property type="term" value="C:plasma membrane"/>
    <property type="evidence" value="ECO:0007669"/>
    <property type="project" value="UniProtKB-SubCell"/>
</dbReference>
<keyword evidence="8" id="KW-1185">Reference proteome</keyword>
<gene>
    <name evidence="7" type="ORF">Ga0061065_102385</name>
</gene>
<dbReference type="GO" id="GO:0015036">
    <property type="term" value="F:disulfide oxidoreductase activity"/>
    <property type="evidence" value="ECO:0007669"/>
    <property type="project" value="InterPro"/>
</dbReference>
<proteinExistence type="inferred from homology"/>
<dbReference type="CDD" id="cd03010">
    <property type="entry name" value="TlpA_like_DsbE"/>
    <property type="match status" value="1"/>
</dbReference>
<dbReference type="GO" id="GO:0030288">
    <property type="term" value="C:outer membrane-bounded periplasmic space"/>
    <property type="evidence" value="ECO:0007669"/>
    <property type="project" value="InterPro"/>
</dbReference>
<dbReference type="PROSITE" id="PS51352">
    <property type="entry name" value="THIOREDOXIN_2"/>
    <property type="match status" value="1"/>
</dbReference>
<evidence type="ECO:0000313" key="7">
    <source>
        <dbReference type="EMBL" id="CUB03046.1"/>
    </source>
</evidence>
<dbReference type="PROSITE" id="PS00194">
    <property type="entry name" value="THIOREDOXIN_1"/>
    <property type="match status" value="1"/>
</dbReference>
<dbReference type="EMBL" id="CYHG01000002">
    <property type="protein sequence ID" value="CUB03046.1"/>
    <property type="molecule type" value="Genomic_DNA"/>
</dbReference>
<feature type="domain" description="Thioredoxin" evidence="6">
    <location>
        <begin position="34"/>
        <end position="170"/>
    </location>
</feature>
<keyword evidence="5" id="KW-0676">Redox-active center</keyword>
<evidence type="ECO:0000256" key="5">
    <source>
        <dbReference type="ARBA" id="ARBA00023284"/>
    </source>
</evidence>
<dbReference type="InterPro" id="IPR013740">
    <property type="entry name" value="Redoxin"/>
</dbReference>
<evidence type="ECO:0000256" key="2">
    <source>
        <dbReference type="ARBA" id="ARBA00007758"/>
    </source>
</evidence>
<dbReference type="InterPro" id="IPR013766">
    <property type="entry name" value="Thioredoxin_domain"/>
</dbReference>
<dbReference type="OrthoDB" id="9799347at2"/>
<evidence type="ECO:0000256" key="1">
    <source>
        <dbReference type="ARBA" id="ARBA00004383"/>
    </source>
</evidence>
<dbReference type="Gene3D" id="3.40.30.10">
    <property type="entry name" value="Glutaredoxin"/>
    <property type="match status" value="1"/>
</dbReference>
<dbReference type="Proteomes" id="UP000182769">
    <property type="component" value="Unassembled WGS sequence"/>
</dbReference>
<keyword evidence="4" id="KW-1015">Disulfide bond</keyword>
<keyword evidence="3" id="KW-0201">Cytochrome c-type biogenesis</keyword>
<dbReference type="InterPro" id="IPR050553">
    <property type="entry name" value="Thioredoxin_ResA/DsbE_sf"/>
</dbReference>
<dbReference type="PANTHER" id="PTHR42852:SF6">
    <property type="entry name" value="THIOL:DISULFIDE INTERCHANGE PROTEIN DSBE"/>
    <property type="match status" value="1"/>
</dbReference>
<comment type="subcellular location">
    <subcellularLocation>
        <location evidence="1">Cell inner membrane</location>
        <topology evidence="1">Single-pass membrane protein</topology>
        <orientation evidence="1">Periplasmic side</orientation>
    </subcellularLocation>
</comment>
<dbReference type="PANTHER" id="PTHR42852">
    <property type="entry name" value="THIOL:DISULFIDE INTERCHANGE PROTEIN DSBE"/>
    <property type="match status" value="1"/>
</dbReference>
<name>A0A0K6IIZ2_9GAMM</name>